<organism evidence="1 2">
    <name type="scientific">Arabidopsis suecica</name>
    <name type="common">Swedish thale-cress</name>
    <name type="synonym">Cardaminopsis suecica</name>
    <dbReference type="NCBI Taxonomy" id="45249"/>
    <lineage>
        <taxon>Eukaryota</taxon>
        <taxon>Viridiplantae</taxon>
        <taxon>Streptophyta</taxon>
        <taxon>Embryophyta</taxon>
        <taxon>Tracheophyta</taxon>
        <taxon>Spermatophyta</taxon>
        <taxon>Magnoliopsida</taxon>
        <taxon>eudicotyledons</taxon>
        <taxon>Gunneridae</taxon>
        <taxon>Pentapetalae</taxon>
        <taxon>rosids</taxon>
        <taxon>malvids</taxon>
        <taxon>Brassicales</taxon>
        <taxon>Brassicaceae</taxon>
        <taxon>Camelineae</taxon>
        <taxon>Arabidopsis</taxon>
    </lineage>
</organism>
<protein>
    <submittedName>
        <fullName evidence="1">Uncharacterized protein</fullName>
    </submittedName>
</protein>
<keyword evidence="2" id="KW-1185">Reference proteome</keyword>
<comment type="caution">
    <text evidence="1">The sequence shown here is derived from an EMBL/GenBank/DDBJ whole genome shotgun (WGS) entry which is preliminary data.</text>
</comment>
<dbReference type="Proteomes" id="UP000694251">
    <property type="component" value="Chromosome 12"/>
</dbReference>
<reference evidence="1 2" key="1">
    <citation type="submission" date="2020-12" db="EMBL/GenBank/DDBJ databases">
        <title>Concerted genomic and epigenomic changes stabilize Arabidopsis allopolyploids.</title>
        <authorList>
            <person name="Chen Z."/>
        </authorList>
    </citation>
    <scope>NUCLEOTIDE SEQUENCE [LARGE SCALE GENOMIC DNA]</scope>
    <source>
        <strain evidence="1">As9502</strain>
        <tissue evidence="1">Leaf</tissue>
    </source>
</reference>
<name>A0A8T1YQ02_ARASU</name>
<evidence type="ECO:0000313" key="2">
    <source>
        <dbReference type="Proteomes" id="UP000694251"/>
    </source>
</evidence>
<accession>A0A8T1YQ02</accession>
<gene>
    <name evidence="1" type="ORF">ISN44_As12g032360</name>
</gene>
<dbReference type="EMBL" id="JAEFBJ010000012">
    <property type="protein sequence ID" value="KAG7548028.1"/>
    <property type="molecule type" value="Genomic_DNA"/>
</dbReference>
<sequence>MNDVLQTRFVHLFTNKTPSDRDDVQLLLNLISSFTDFKSCHLLFLEAIFDACSYGLIYVDMEMRKLVVHIKFCSWHKLLGEMTTWLSEFGGCACMVVNSKMK</sequence>
<proteinExistence type="predicted"/>
<dbReference type="AlphaFoldDB" id="A0A8T1YQ02"/>
<evidence type="ECO:0000313" key="1">
    <source>
        <dbReference type="EMBL" id="KAG7548028.1"/>
    </source>
</evidence>